<reference evidence="2" key="1">
    <citation type="submission" date="2023-07" db="EMBL/GenBank/DDBJ databases">
        <authorList>
            <consortium name="CYATHOMIX"/>
        </authorList>
    </citation>
    <scope>NUCLEOTIDE SEQUENCE</scope>
    <source>
        <strain evidence="2">N/A</strain>
    </source>
</reference>
<evidence type="ECO:0000313" key="2">
    <source>
        <dbReference type="EMBL" id="CAJ0596403.1"/>
    </source>
</evidence>
<evidence type="ECO:0000256" key="1">
    <source>
        <dbReference type="SAM" id="Phobius"/>
    </source>
</evidence>
<keyword evidence="1" id="KW-1133">Transmembrane helix</keyword>
<dbReference type="EMBL" id="CATQJL010000117">
    <property type="protein sequence ID" value="CAJ0596403.1"/>
    <property type="molecule type" value="Genomic_DNA"/>
</dbReference>
<keyword evidence="1" id="KW-0472">Membrane</keyword>
<organism evidence="2 3">
    <name type="scientific">Cylicocyclus nassatus</name>
    <name type="common">Nematode worm</name>
    <dbReference type="NCBI Taxonomy" id="53992"/>
    <lineage>
        <taxon>Eukaryota</taxon>
        <taxon>Metazoa</taxon>
        <taxon>Ecdysozoa</taxon>
        <taxon>Nematoda</taxon>
        <taxon>Chromadorea</taxon>
        <taxon>Rhabditida</taxon>
        <taxon>Rhabditina</taxon>
        <taxon>Rhabditomorpha</taxon>
        <taxon>Strongyloidea</taxon>
        <taxon>Strongylidae</taxon>
        <taxon>Cylicocyclus</taxon>
    </lineage>
</organism>
<protein>
    <submittedName>
        <fullName evidence="2">Uncharacterized protein</fullName>
    </submittedName>
</protein>
<evidence type="ECO:0000313" key="3">
    <source>
        <dbReference type="Proteomes" id="UP001176961"/>
    </source>
</evidence>
<name>A0AA36M2T9_CYLNA</name>
<accession>A0AA36M2T9</accession>
<gene>
    <name evidence="2" type="ORF">CYNAS_LOCUS8386</name>
</gene>
<dbReference type="AlphaFoldDB" id="A0AA36M2T9"/>
<dbReference type="Pfam" id="PF09682">
    <property type="entry name" value="Phage_holin_6_1"/>
    <property type="match status" value="1"/>
</dbReference>
<feature type="transmembrane region" description="Helical" evidence="1">
    <location>
        <begin position="6"/>
        <end position="28"/>
    </location>
</feature>
<comment type="caution">
    <text evidence="2">The sequence shown here is derived from an EMBL/GenBank/DDBJ whole genome shotgun (WGS) entry which is preliminary data.</text>
</comment>
<keyword evidence="1" id="KW-0812">Transmembrane</keyword>
<keyword evidence="3" id="KW-1185">Reference proteome</keyword>
<proteinExistence type="predicted"/>
<dbReference type="Proteomes" id="UP001176961">
    <property type="component" value="Unassembled WGS sequence"/>
</dbReference>
<sequence>MNDTYFKIVLACIPILGTIITTIIIPYIKTRIDAQKLATYTEWADKAVWCAQQIYTPEQWAEKKTYCINFLADHCAGITADQINVLIEAAVKELKLAEKAVEGVPAITGTIVSFFVKKVDENNTQTQALKLGMQALLRHELYGMYDRACKSGNKSVEELEDFENMYNIYHNLGANGVMDTIANEYKNKIPLR</sequence>
<dbReference type="InterPro" id="IPR010026">
    <property type="entry name" value="Phage_holin_LL-H"/>
</dbReference>